<dbReference type="Proteomes" id="UP000515489">
    <property type="component" value="Chromosome"/>
</dbReference>
<evidence type="ECO:0008006" key="4">
    <source>
        <dbReference type="Google" id="ProtNLM"/>
    </source>
</evidence>
<evidence type="ECO:0000313" key="3">
    <source>
        <dbReference type="Proteomes" id="UP000515489"/>
    </source>
</evidence>
<keyword evidence="3" id="KW-1185">Reference proteome</keyword>
<reference evidence="2 3" key="1">
    <citation type="submission" date="2020-08" db="EMBL/GenBank/DDBJ databases">
        <title>Hymenobacter sp. S2-20-2 genome sequencing.</title>
        <authorList>
            <person name="Jin L."/>
        </authorList>
    </citation>
    <scope>NUCLEOTIDE SEQUENCE [LARGE SCALE GENOMIC DNA]</scope>
    <source>
        <strain evidence="2 3">S2-20-2</strain>
    </source>
</reference>
<dbReference type="AlphaFoldDB" id="A0A7G7W5C0"/>
<protein>
    <recommendedName>
        <fullName evidence="4">Lipoprotein</fullName>
    </recommendedName>
</protein>
<accession>A0A7G7W5C0</accession>
<gene>
    <name evidence="2" type="ORF">H4317_15565</name>
</gene>
<keyword evidence="1" id="KW-0732">Signal</keyword>
<dbReference type="RefSeq" id="WP_185887490.1">
    <property type="nucleotide sequence ID" value="NZ_CP060202.1"/>
</dbReference>
<dbReference type="KEGG" id="hsk:H4317_15565"/>
<dbReference type="EMBL" id="CP060202">
    <property type="protein sequence ID" value="QNH61563.1"/>
    <property type="molecule type" value="Genomic_DNA"/>
</dbReference>
<feature type="chain" id="PRO_5028965953" description="Lipoprotein" evidence="1">
    <location>
        <begin position="24"/>
        <end position="200"/>
    </location>
</feature>
<feature type="signal peptide" evidence="1">
    <location>
        <begin position="1"/>
        <end position="23"/>
    </location>
</feature>
<sequence length="200" mass="22039">MRTLLLSAASLALLCLSSCGSSGSEPTPDPYDTVSRTDEFVSAKVDGQFYDCTAKFQFAGANDTLYNGYQNFSVANTMQLRQVDIFRMENTGGNCRRFTVMINGLDLDAATLPLELTTSNLPVISSVTFSDYTPSQLPNQNPDPNVYVASTADGMTVKLLSKTNDMLVGTFRGSFKNRNNQTKNITEGQFRIRLLRKTRP</sequence>
<evidence type="ECO:0000313" key="2">
    <source>
        <dbReference type="EMBL" id="QNH61563.1"/>
    </source>
</evidence>
<proteinExistence type="predicted"/>
<name>A0A7G7W5C0_9BACT</name>
<evidence type="ECO:0000256" key="1">
    <source>
        <dbReference type="SAM" id="SignalP"/>
    </source>
</evidence>
<organism evidence="2 3">
    <name type="scientific">Hymenobacter sediminicola</name>
    <dbReference type="NCBI Taxonomy" id="2761579"/>
    <lineage>
        <taxon>Bacteria</taxon>
        <taxon>Pseudomonadati</taxon>
        <taxon>Bacteroidota</taxon>
        <taxon>Cytophagia</taxon>
        <taxon>Cytophagales</taxon>
        <taxon>Hymenobacteraceae</taxon>
        <taxon>Hymenobacter</taxon>
    </lineage>
</organism>